<evidence type="ECO:0000313" key="3">
    <source>
        <dbReference type="EMBL" id="SEQ41507.1"/>
    </source>
</evidence>
<dbReference type="PANTHER" id="PTHR42912">
    <property type="entry name" value="METHYLTRANSFERASE"/>
    <property type="match status" value="1"/>
</dbReference>
<dbReference type="CDD" id="cd00090">
    <property type="entry name" value="HTH_ARSR"/>
    <property type="match status" value="1"/>
</dbReference>
<evidence type="ECO:0000256" key="1">
    <source>
        <dbReference type="SAM" id="Coils"/>
    </source>
</evidence>
<dbReference type="STRING" id="1855383.SAMN05216548_104214"/>
<dbReference type="AlphaFoldDB" id="A0A1H9FUF6"/>
<proteinExistence type="predicted"/>
<dbReference type="SUPFAM" id="SSF53335">
    <property type="entry name" value="S-adenosyl-L-methionine-dependent methyltransferases"/>
    <property type="match status" value="1"/>
</dbReference>
<sequence length="337" mass="36574">MGSQVEELVLQLKAAGDETRLRLLALLDQGERTVKELTDILGQSQPRVSRHLKILADAGLVDRNPEGSWVYYRLADELPGRASGRETVRAILACADAADTNLKRDRERLAVLKRQNQASAERYFEEHAAEWDRIRSLHVPEREVEAAVLATAGDGPFRSMLDIGTGTGRMLELFAGRTERALGVDLSHAMLAVARANLERAGVGQARVRIGDGNNLPVVRESFDLVLIHQVLHFLDDPAGAIAEAAQALEPGGRLIVVDFAPHGLEFLREKQAHRRLGIGHGLMEQWLANAGLALGSVEDLAPSGDAEALTVTIWSARDRRAPALGENVGLGLGETV</sequence>
<dbReference type="Pfam" id="PF08241">
    <property type="entry name" value="Methyltransf_11"/>
    <property type="match status" value="1"/>
</dbReference>
<dbReference type="SUPFAM" id="SSF46785">
    <property type="entry name" value="Winged helix' DNA-binding domain"/>
    <property type="match status" value="1"/>
</dbReference>
<accession>A0A1H9FUF6</accession>
<dbReference type="Proteomes" id="UP000199647">
    <property type="component" value="Unassembled WGS sequence"/>
</dbReference>
<dbReference type="GO" id="GO:0003700">
    <property type="term" value="F:DNA-binding transcription factor activity"/>
    <property type="evidence" value="ECO:0007669"/>
    <property type="project" value="InterPro"/>
</dbReference>
<feature type="coiled-coil region" evidence="1">
    <location>
        <begin position="95"/>
        <end position="122"/>
    </location>
</feature>
<dbReference type="GO" id="GO:0008757">
    <property type="term" value="F:S-adenosylmethionine-dependent methyltransferase activity"/>
    <property type="evidence" value="ECO:0007669"/>
    <property type="project" value="InterPro"/>
</dbReference>
<dbReference type="PRINTS" id="PR00778">
    <property type="entry name" value="HTHARSR"/>
</dbReference>
<reference evidence="3 4" key="1">
    <citation type="submission" date="2016-10" db="EMBL/GenBank/DDBJ databases">
        <authorList>
            <person name="de Groot N.N."/>
        </authorList>
    </citation>
    <scope>NUCLEOTIDE SEQUENCE [LARGE SCALE GENOMIC DNA]</scope>
    <source>
        <strain evidence="3 4">A52C2</strain>
    </source>
</reference>
<evidence type="ECO:0000313" key="4">
    <source>
        <dbReference type="Proteomes" id="UP000199647"/>
    </source>
</evidence>
<dbReference type="InterPro" id="IPR036390">
    <property type="entry name" value="WH_DNA-bd_sf"/>
</dbReference>
<dbReference type="InterPro" id="IPR050508">
    <property type="entry name" value="Methyltransf_Superfamily"/>
</dbReference>
<feature type="domain" description="HTH arsR-type" evidence="2">
    <location>
        <begin position="1"/>
        <end position="99"/>
    </location>
</feature>
<organism evidence="3 4">
    <name type="scientific">Faunimonas pinastri</name>
    <dbReference type="NCBI Taxonomy" id="1855383"/>
    <lineage>
        <taxon>Bacteria</taxon>
        <taxon>Pseudomonadati</taxon>
        <taxon>Pseudomonadota</taxon>
        <taxon>Alphaproteobacteria</taxon>
        <taxon>Hyphomicrobiales</taxon>
        <taxon>Afifellaceae</taxon>
        <taxon>Faunimonas</taxon>
    </lineage>
</organism>
<dbReference type="InterPro" id="IPR013216">
    <property type="entry name" value="Methyltransf_11"/>
</dbReference>
<protein>
    <submittedName>
        <fullName evidence="3">ArsR family transcriptional regulator</fullName>
    </submittedName>
</protein>
<dbReference type="Gene3D" id="1.10.10.10">
    <property type="entry name" value="Winged helix-like DNA-binding domain superfamily/Winged helix DNA-binding domain"/>
    <property type="match status" value="1"/>
</dbReference>
<dbReference type="EMBL" id="FOFG01000004">
    <property type="protein sequence ID" value="SEQ41507.1"/>
    <property type="molecule type" value="Genomic_DNA"/>
</dbReference>
<dbReference type="CDD" id="cd02440">
    <property type="entry name" value="AdoMet_MTases"/>
    <property type="match status" value="1"/>
</dbReference>
<dbReference type="InterPro" id="IPR029063">
    <property type="entry name" value="SAM-dependent_MTases_sf"/>
</dbReference>
<dbReference type="NCBIfam" id="NF033788">
    <property type="entry name" value="HTH_metalloreg"/>
    <property type="match status" value="1"/>
</dbReference>
<keyword evidence="4" id="KW-1185">Reference proteome</keyword>
<dbReference type="InterPro" id="IPR001845">
    <property type="entry name" value="HTH_ArsR_DNA-bd_dom"/>
</dbReference>
<dbReference type="SMART" id="SM00418">
    <property type="entry name" value="HTH_ARSR"/>
    <property type="match status" value="1"/>
</dbReference>
<dbReference type="InterPro" id="IPR036388">
    <property type="entry name" value="WH-like_DNA-bd_sf"/>
</dbReference>
<dbReference type="OrthoDB" id="9789575at2"/>
<evidence type="ECO:0000259" key="2">
    <source>
        <dbReference type="PROSITE" id="PS50987"/>
    </source>
</evidence>
<gene>
    <name evidence="3" type="ORF">SAMN05216548_104214</name>
</gene>
<dbReference type="Pfam" id="PF01022">
    <property type="entry name" value="HTH_5"/>
    <property type="match status" value="1"/>
</dbReference>
<dbReference type="PROSITE" id="PS50987">
    <property type="entry name" value="HTH_ARSR_2"/>
    <property type="match status" value="1"/>
</dbReference>
<dbReference type="Gene3D" id="3.40.50.150">
    <property type="entry name" value="Vaccinia Virus protein VP39"/>
    <property type="match status" value="1"/>
</dbReference>
<dbReference type="InterPro" id="IPR011991">
    <property type="entry name" value="ArsR-like_HTH"/>
</dbReference>
<keyword evidence="1" id="KW-0175">Coiled coil</keyword>
<name>A0A1H9FUF6_9HYPH</name>